<dbReference type="PANTHER" id="PTHR43066">
    <property type="entry name" value="RHOMBOID-RELATED PROTEIN"/>
    <property type="match status" value="1"/>
</dbReference>
<name>A0ABD6CKK3_9EURY</name>
<feature type="transmembrane region" description="Helical" evidence="9">
    <location>
        <begin position="200"/>
        <end position="219"/>
    </location>
</feature>
<dbReference type="Pfam" id="PF01694">
    <property type="entry name" value="Rhomboid"/>
    <property type="match status" value="1"/>
</dbReference>
<evidence type="ECO:0000313" key="11">
    <source>
        <dbReference type="EMBL" id="MFD1598698.1"/>
    </source>
</evidence>
<gene>
    <name evidence="11" type="ORF">ACFSBX_06965</name>
</gene>
<feature type="transmembrane region" description="Helical" evidence="9">
    <location>
        <begin position="79"/>
        <end position="98"/>
    </location>
</feature>
<evidence type="ECO:0000256" key="9">
    <source>
        <dbReference type="SAM" id="Phobius"/>
    </source>
</evidence>
<dbReference type="GO" id="GO:0006508">
    <property type="term" value="P:proteolysis"/>
    <property type="evidence" value="ECO:0007669"/>
    <property type="project" value="UniProtKB-KW"/>
</dbReference>
<comment type="subcellular location">
    <subcellularLocation>
        <location evidence="1">Membrane</location>
        <topology evidence="1">Multi-pass membrane protein</topology>
    </subcellularLocation>
</comment>
<keyword evidence="3 11" id="KW-0645">Protease</keyword>
<dbReference type="AlphaFoldDB" id="A0ABD6CKK3"/>
<keyword evidence="6 9" id="KW-1133">Transmembrane helix</keyword>
<dbReference type="Gene3D" id="1.20.1540.10">
    <property type="entry name" value="Rhomboid-like"/>
    <property type="match status" value="1"/>
</dbReference>
<feature type="transmembrane region" description="Helical" evidence="9">
    <location>
        <begin position="170"/>
        <end position="194"/>
    </location>
</feature>
<feature type="transmembrane region" description="Helical" evidence="9">
    <location>
        <begin position="110"/>
        <end position="132"/>
    </location>
</feature>
<evidence type="ECO:0000256" key="7">
    <source>
        <dbReference type="ARBA" id="ARBA00023136"/>
    </source>
</evidence>
<keyword evidence="4 9" id="KW-0812">Transmembrane</keyword>
<dbReference type="GO" id="GO:0016020">
    <property type="term" value="C:membrane"/>
    <property type="evidence" value="ECO:0007669"/>
    <property type="project" value="UniProtKB-SubCell"/>
</dbReference>
<feature type="domain" description="Peptidase S54 rhomboid" evidence="10">
    <location>
        <begin position="75"/>
        <end position="215"/>
    </location>
</feature>
<dbReference type="InterPro" id="IPR035952">
    <property type="entry name" value="Rhomboid-like_sf"/>
</dbReference>
<comment type="caution">
    <text evidence="11">The sequence shown here is derived from an EMBL/GenBank/DDBJ whole genome shotgun (WGS) entry which is preliminary data.</text>
</comment>
<keyword evidence="7 9" id="KW-0472">Membrane</keyword>
<organism evidence="11 12">
    <name type="scientific">Halobellus rarus</name>
    <dbReference type="NCBI Taxonomy" id="1126237"/>
    <lineage>
        <taxon>Archaea</taxon>
        <taxon>Methanobacteriati</taxon>
        <taxon>Methanobacteriota</taxon>
        <taxon>Stenosarchaea group</taxon>
        <taxon>Halobacteria</taxon>
        <taxon>Halobacteriales</taxon>
        <taxon>Haloferacaceae</taxon>
        <taxon>Halobellus</taxon>
    </lineage>
</organism>
<evidence type="ECO:0000259" key="10">
    <source>
        <dbReference type="Pfam" id="PF01694"/>
    </source>
</evidence>
<dbReference type="SUPFAM" id="SSF144091">
    <property type="entry name" value="Rhomboid-like"/>
    <property type="match status" value="1"/>
</dbReference>
<feature type="transmembrane region" description="Helical" evidence="9">
    <location>
        <begin position="138"/>
        <end position="158"/>
    </location>
</feature>
<sequence>MRPVSVANLMTPFENGVRVLFAQHRALSAPITDLLTVAVCGIYAVQAAQTAIWGAPSVFEATNYVYLRAPWLAWPLSPLLHGGLAHVVPNVVTLFVFGRVAEAHLPFRQFGTMAFVAAAGSIAALAGWGVVFGSGSNVAVYGISGVVFAAGGFAVLHFPRHDRVTDLELLTVLFGLCAVALVAAESLVALVLLSPATINVGHAVGLLVGLGTAAVSRVCPDTCDSWRSKPDEHDERGPRGRDPTGSEES</sequence>
<evidence type="ECO:0000313" key="12">
    <source>
        <dbReference type="Proteomes" id="UP001597085"/>
    </source>
</evidence>
<keyword evidence="5 11" id="KW-0378">Hydrolase</keyword>
<feature type="region of interest" description="Disordered" evidence="8">
    <location>
        <begin position="225"/>
        <end position="249"/>
    </location>
</feature>
<accession>A0ABD6CKK3</accession>
<evidence type="ECO:0000256" key="5">
    <source>
        <dbReference type="ARBA" id="ARBA00022801"/>
    </source>
</evidence>
<comment type="similarity">
    <text evidence="2">Belongs to the peptidase S54 family.</text>
</comment>
<dbReference type="EC" id="3.4.21.105" evidence="11"/>
<evidence type="ECO:0000256" key="2">
    <source>
        <dbReference type="ARBA" id="ARBA00009045"/>
    </source>
</evidence>
<proteinExistence type="inferred from homology"/>
<dbReference type="Proteomes" id="UP001597085">
    <property type="component" value="Unassembled WGS sequence"/>
</dbReference>
<feature type="transmembrane region" description="Helical" evidence="9">
    <location>
        <begin position="34"/>
        <end position="59"/>
    </location>
</feature>
<evidence type="ECO:0000256" key="1">
    <source>
        <dbReference type="ARBA" id="ARBA00004141"/>
    </source>
</evidence>
<dbReference type="EMBL" id="JBHUDK010000005">
    <property type="protein sequence ID" value="MFD1598698.1"/>
    <property type="molecule type" value="Genomic_DNA"/>
</dbReference>
<dbReference type="RefSeq" id="WP_256419916.1">
    <property type="nucleotide sequence ID" value="NZ_JANHDI010000001.1"/>
</dbReference>
<evidence type="ECO:0000256" key="6">
    <source>
        <dbReference type="ARBA" id="ARBA00022989"/>
    </source>
</evidence>
<keyword evidence="12" id="KW-1185">Reference proteome</keyword>
<reference evidence="11 12" key="1">
    <citation type="journal article" date="2019" name="Int. J. Syst. Evol. Microbiol.">
        <title>The Global Catalogue of Microorganisms (GCM) 10K type strain sequencing project: providing services to taxonomists for standard genome sequencing and annotation.</title>
        <authorList>
            <consortium name="The Broad Institute Genomics Platform"/>
            <consortium name="The Broad Institute Genome Sequencing Center for Infectious Disease"/>
            <person name="Wu L."/>
            <person name="Ma J."/>
        </authorList>
    </citation>
    <scope>NUCLEOTIDE SEQUENCE [LARGE SCALE GENOMIC DNA]</scope>
    <source>
        <strain evidence="11 12">CGMCC 1.12121</strain>
    </source>
</reference>
<evidence type="ECO:0000256" key="8">
    <source>
        <dbReference type="SAM" id="MobiDB-lite"/>
    </source>
</evidence>
<dbReference type="InterPro" id="IPR022764">
    <property type="entry name" value="Peptidase_S54_rhomboid_dom"/>
</dbReference>
<dbReference type="PANTHER" id="PTHR43066:SF1">
    <property type="entry name" value="RHOMBOID PROTEIN 2"/>
    <property type="match status" value="1"/>
</dbReference>
<evidence type="ECO:0000256" key="3">
    <source>
        <dbReference type="ARBA" id="ARBA00022670"/>
    </source>
</evidence>
<dbReference type="GO" id="GO:0008233">
    <property type="term" value="F:peptidase activity"/>
    <property type="evidence" value="ECO:0007669"/>
    <property type="project" value="UniProtKB-KW"/>
</dbReference>
<protein>
    <submittedName>
        <fullName evidence="11">Rhomboid family intramembrane serine protease</fullName>
        <ecNumber evidence="11">3.4.21.105</ecNumber>
    </submittedName>
</protein>
<evidence type="ECO:0000256" key="4">
    <source>
        <dbReference type="ARBA" id="ARBA00022692"/>
    </source>
</evidence>